<organism evidence="2 3">
    <name type="scientific">Capsicum annuum</name>
    <name type="common">Capsicum pepper</name>
    <dbReference type="NCBI Taxonomy" id="4072"/>
    <lineage>
        <taxon>Eukaryota</taxon>
        <taxon>Viridiplantae</taxon>
        <taxon>Streptophyta</taxon>
        <taxon>Embryophyta</taxon>
        <taxon>Tracheophyta</taxon>
        <taxon>Spermatophyta</taxon>
        <taxon>Magnoliopsida</taxon>
        <taxon>eudicotyledons</taxon>
        <taxon>Gunneridae</taxon>
        <taxon>Pentapetalae</taxon>
        <taxon>asterids</taxon>
        <taxon>lamiids</taxon>
        <taxon>Solanales</taxon>
        <taxon>Solanaceae</taxon>
        <taxon>Solanoideae</taxon>
        <taxon>Capsiceae</taxon>
        <taxon>Capsicum</taxon>
    </lineage>
</organism>
<evidence type="ECO:0000259" key="1">
    <source>
        <dbReference type="Pfam" id="PF13456"/>
    </source>
</evidence>
<reference evidence="2 3" key="1">
    <citation type="journal article" date="2014" name="Nat. Genet.">
        <title>Genome sequence of the hot pepper provides insights into the evolution of pungency in Capsicum species.</title>
        <authorList>
            <person name="Kim S."/>
            <person name="Park M."/>
            <person name="Yeom S.I."/>
            <person name="Kim Y.M."/>
            <person name="Lee J.M."/>
            <person name="Lee H.A."/>
            <person name="Seo E."/>
            <person name="Choi J."/>
            <person name="Cheong K."/>
            <person name="Kim K.T."/>
            <person name="Jung K."/>
            <person name="Lee G.W."/>
            <person name="Oh S.K."/>
            <person name="Bae C."/>
            <person name="Kim S.B."/>
            <person name="Lee H.Y."/>
            <person name="Kim S.Y."/>
            <person name="Kim M.S."/>
            <person name="Kang B.C."/>
            <person name="Jo Y.D."/>
            <person name="Yang H.B."/>
            <person name="Jeong H.J."/>
            <person name="Kang W.H."/>
            <person name="Kwon J.K."/>
            <person name="Shin C."/>
            <person name="Lim J.Y."/>
            <person name="Park J.H."/>
            <person name="Huh J.H."/>
            <person name="Kim J.S."/>
            <person name="Kim B.D."/>
            <person name="Cohen O."/>
            <person name="Paran I."/>
            <person name="Suh M.C."/>
            <person name="Lee S.B."/>
            <person name="Kim Y.K."/>
            <person name="Shin Y."/>
            <person name="Noh S.J."/>
            <person name="Park J."/>
            <person name="Seo Y.S."/>
            <person name="Kwon S.Y."/>
            <person name="Kim H.A."/>
            <person name="Park J.M."/>
            <person name="Kim H.J."/>
            <person name="Choi S.B."/>
            <person name="Bosland P.W."/>
            <person name="Reeves G."/>
            <person name="Jo S.H."/>
            <person name="Lee B.W."/>
            <person name="Cho H.T."/>
            <person name="Choi H.S."/>
            <person name="Lee M.S."/>
            <person name="Yu Y."/>
            <person name="Do Choi Y."/>
            <person name="Park B.S."/>
            <person name="van Deynze A."/>
            <person name="Ashrafi H."/>
            <person name="Hill T."/>
            <person name="Kim W.T."/>
            <person name="Pai H.S."/>
            <person name="Ahn H.K."/>
            <person name="Yeam I."/>
            <person name="Giovannoni J.J."/>
            <person name="Rose J.K."/>
            <person name="Sorensen I."/>
            <person name="Lee S.J."/>
            <person name="Kim R.W."/>
            <person name="Choi I.Y."/>
            <person name="Choi B.S."/>
            <person name="Lim J.S."/>
            <person name="Lee Y.H."/>
            <person name="Choi D."/>
        </authorList>
    </citation>
    <scope>NUCLEOTIDE SEQUENCE [LARGE SCALE GENOMIC DNA]</scope>
    <source>
        <strain evidence="3">cv. CM334</strain>
    </source>
</reference>
<dbReference type="CDD" id="cd06222">
    <property type="entry name" value="RNase_H_like"/>
    <property type="match status" value="1"/>
</dbReference>
<dbReference type="PANTHER" id="PTHR47723:SF24">
    <property type="entry name" value="RNASE H TYPE-1 DOMAIN-CONTAINING PROTEIN"/>
    <property type="match status" value="1"/>
</dbReference>
<evidence type="ECO:0000313" key="2">
    <source>
        <dbReference type="EMBL" id="PHT78744.1"/>
    </source>
</evidence>
<dbReference type="OMA" id="WEMVERI"/>
<feature type="domain" description="RNase H type-1" evidence="1">
    <location>
        <begin position="26"/>
        <end position="107"/>
    </location>
</feature>
<dbReference type="EMBL" id="AYRZ02000006">
    <property type="protein sequence ID" value="PHT78744.1"/>
    <property type="molecule type" value="Genomic_DNA"/>
</dbReference>
<comment type="caution">
    <text evidence="2">The sequence shown here is derived from an EMBL/GenBank/DDBJ whole genome shotgun (WGS) entry which is preliminary data.</text>
</comment>
<dbReference type="Gene3D" id="3.30.420.10">
    <property type="entry name" value="Ribonuclease H-like superfamily/Ribonuclease H"/>
    <property type="match status" value="1"/>
</dbReference>
<dbReference type="InterPro" id="IPR036397">
    <property type="entry name" value="RNaseH_sf"/>
</dbReference>
<dbReference type="PANTHER" id="PTHR47723">
    <property type="entry name" value="OS05G0353850 PROTEIN"/>
    <property type="match status" value="1"/>
</dbReference>
<dbReference type="STRING" id="4072.A0A2G2Z9X2"/>
<accession>A0A2G2Z9X2</accession>
<name>A0A2G2Z9X2_CAPAN</name>
<dbReference type="Pfam" id="PF13456">
    <property type="entry name" value="RVT_3"/>
    <property type="match status" value="1"/>
</dbReference>
<gene>
    <name evidence="2" type="ORF">T459_16796</name>
</gene>
<keyword evidence="3" id="KW-1185">Reference proteome</keyword>
<proteinExistence type="predicted"/>
<evidence type="ECO:0000313" key="3">
    <source>
        <dbReference type="Proteomes" id="UP000222542"/>
    </source>
</evidence>
<dbReference type="InterPro" id="IPR002156">
    <property type="entry name" value="RNaseH_domain"/>
</dbReference>
<dbReference type="SUPFAM" id="SSF53098">
    <property type="entry name" value="Ribonuclease H-like"/>
    <property type="match status" value="1"/>
</dbReference>
<dbReference type="AlphaFoldDB" id="A0A2G2Z9X2"/>
<dbReference type="InterPro" id="IPR044730">
    <property type="entry name" value="RNase_H-like_dom_plant"/>
</dbReference>
<sequence>MSTYKPRLHYHQVVWKNPEHLQLECNRDVACRANAGMSLYGFCIRDERGDLVCTRAKGLELGTNIEAKAIAIKEALEYCRKELFTNFIIETDSLSLKYMILKQWKIPWELVGVIEEIGILI</sequence>
<dbReference type="GO" id="GO:0004523">
    <property type="term" value="F:RNA-DNA hybrid ribonuclease activity"/>
    <property type="evidence" value="ECO:0007669"/>
    <property type="project" value="InterPro"/>
</dbReference>
<dbReference type="Proteomes" id="UP000222542">
    <property type="component" value="Unassembled WGS sequence"/>
</dbReference>
<reference evidence="2 3" key="2">
    <citation type="journal article" date="2017" name="Genome Biol.">
        <title>New reference genome sequences of hot pepper reveal the massive evolution of plant disease-resistance genes by retroduplication.</title>
        <authorList>
            <person name="Kim S."/>
            <person name="Park J."/>
            <person name="Yeom S.I."/>
            <person name="Kim Y.M."/>
            <person name="Seo E."/>
            <person name="Kim K.T."/>
            <person name="Kim M.S."/>
            <person name="Lee J.M."/>
            <person name="Cheong K."/>
            <person name="Shin H.S."/>
            <person name="Kim S.B."/>
            <person name="Han K."/>
            <person name="Lee J."/>
            <person name="Park M."/>
            <person name="Lee H.A."/>
            <person name="Lee H.Y."/>
            <person name="Lee Y."/>
            <person name="Oh S."/>
            <person name="Lee J.H."/>
            <person name="Choi E."/>
            <person name="Choi E."/>
            <person name="Lee S.E."/>
            <person name="Jeon J."/>
            <person name="Kim H."/>
            <person name="Choi G."/>
            <person name="Song H."/>
            <person name="Lee J."/>
            <person name="Lee S.C."/>
            <person name="Kwon J.K."/>
            <person name="Lee H.Y."/>
            <person name="Koo N."/>
            <person name="Hong Y."/>
            <person name="Kim R.W."/>
            <person name="Kang W.H."/>
            <person name="Huh J.H."/>
            <person name="Kang B.C."/>
            <person name="Yang T.J."/>
            <person name="Lee Y.H."/>
            <person name="Bennetzen J.L."/>
            <person name="Choi D."/>
        </authorList>
    </citation>
    <scope>NUCLEOTIDE SEQUENCE [LARGE SCALE GENOMIC DNA]</scope>
    <source>
        <strain evidence="3">cv. CM334</strain>
    </source>
</reference>
<dbReference type="InterPro" id="IPR053151">
    <property type="entry name" value="RNase_H-like"/>
</dbReference>
<dbReference type="InterPro" id="IPR012337">
    <property type="entry name" value="RNaseH-like_sf"/>
</dbReference>
<dbReference type="GO" id="GO:0003676">
    <property type="term" value="F:nucleic acid binding"/>
    <property type="evidence" value="ECO:0007669"/>
    <property type="project" value="InterPro"/>
</dbReference>
<protein>
    <recommendedName>
        <fullName evidence="1">RNase H type-1 domain-containing protein</fullName>
    </recommendedName>
</protein>
<dbReference type="Gramene" id="PHT78744">
    <property type="protein sequence ID" value="PHT78744"/>
    <property type="gene ID" value="T459_16796"/>
</dbReference>